<sequence>MNRVPKKLYNYCSVENFFQIISSKSIWLSNYGQMNDAHEIIWIEQYFDIIKSLFVGRKYKDFQKYTIPTYGWNKGNPHLFCLSEVSDSLGQWRAYADDGKGVAICFTPTELNIQLDKPNTSAYVDHTLGLVKIEYNAKKQKAKVDELANLFKNIYDEKKDELWEAASSFLGISLATESLVIKNPSFSEEKEWRIIHTPTTNYDLTQKNSHSISDMKFRTKGSLLTSYFKIDLSSKFNSRLIPEIILGPKSTLDKNILEAFLETNNLSKTKIKMSASTYQ</sequence>
<dbReference type="Proteomes" id="UP000027064">
    <property type="component" value="Unassembled WGS sequence"/>
</dbReference>
<dbReference type="OrthoDB" id="3034312at2"/>
<reference evidence="1 2" key="1">
    <citation type="submission" date="2014-05" db="EMBL/GenBank/DDBJ databases">
        <title>Genome Sequence of Flavobacterium sp. EM1321.</title>
        <authorList>
            <person name="Shin S.-K."/>
            <person name="Yi H."/>
        </authorList>
    </citation>
    <scope>NUCLEOTIDE SEQUENCE [LARGE SCALE GENOMIC DNA]</scope>
    <source>
        <strain evidence="1 2">EM1321</strain>
    </source>
</reference>
<evidence type="ECO:0008006" key="3">
    <source>
        <dbReference type="Google" id="ProtNLM"/>
    </source>
</evidence>
<organism evidence="1 2">
    <name type="scientific">Flavobacterium seoulense</name>
    <dbReference type="NCBI Taxonomy" id="1492738"/>
    <lineage>
        <taxon>Bacteria</taxon>
        <taxon>Pseudomonadati</taxon>
        <taxon>Bacteroidota</taxon>
        <taxon>Flavobacteriia</taxon>
        <taxon>Flavobacteriales</taxon>
        <taxon>Flavobacteriaceae</taxon>
        <taxon>Flavobacterium</taxon>
    </lineage>
</organism>
<dbReference type="AlphaFoldDB" id="A0A066WQP1"/>
<accession>A0A066WQP1</accession>
<evidence type="ECO:0000313" key="1">
    <source>
        <dbReference type="EMBL" id="KDN56161.1"/>
    </source>
</evidence>
<dbReference type="Pfam" id="PF11185">
    <property type="entry name" value="DUF2971"/>
    <property type="match status" value="1"/>
</dbReference>
<dbReference type="EMBL" id="JNCA01000006">
    <property type="protein sequence ID" value="KDN56161.1"/>
    <property type="molecule type" value="Genomic_DNA"/>
</dbReference>
<protein>
    <recommendedName>
        <fullName evidence="3">DUF2971 domain-containing protein</fullName>
    </recommendedName>
</protein>
<dbReference type="PATRIC" id="fig|1492738.3.peg.707"/>
<dbReference type="RefSeq" id="WP_035657859.1">
    <property type="nucleotide sequence ID" value="NZ_JNCA01000006.1"/>
</dbReference>
<name>A0A066WQP1_9FLAO</name>
<keyword evidence="2" id="KW-1185">Reference proteome</keyword>
<dbReference type="InterPro" id="IPR021352">
    <property type="entry name" value="DUF2971"/>
</dbReference>
<proteinExistence type="predicted"/>
<comment type="caution">
    <text evidence="1">The sequence shown here is derived from an EMBL/GenBank/DDBJ whole genome shotgun (WGS) entry which is preliminary data.</text>
</comment>
<evidence type="ECO:0000313" key="2">
    <source>
        <dbReference type="Proteomes" id="UP000027064"/>
    </source>
</evidence>
<gene>
    <name evidence="1" type="ORF">FEM21_07130</name>
</gene>